<evidence type="ECO:0000313" key="2">
    <source>
        <dbReference type="EMBL" id="RZC29995.1"/>
    </source>
</evidence>
<evidence type="ECO:0000313" key="3">
    <source>
        <dbReference type="Proteomes" id="UP000289340"/>
    </source>
</evidence>
<gene>
    <name evidence="2" type="ORF">D0Y65_001560</name>
</gene>
<proteinExistence type="predicted"/>
<sequence>MTSSSITAIVYYNGIITTTQHRSTFVSIKIAEDNNDKGLIDVICQHEIISSIEFTPKAEPIPSTQPNEPEFANFGSPNEELNLFSDVEDEILCNQPHEERDEEFGLIPPSTIVPSYDMPTHMHNVDLESNFQDSEYDHMLNSYILTSKKWKIRKLHEPYTCSNYVISQDHAKLSYMFISKSIPTLIENYPLTLVSTLIAHVKSIEGYTTTYRKAWLAKHKVIENIYGNGEKSYHKLSKLLQAMQTYLPSMVIEKETLSILTKQGTIEGVFKFHRLFWSFRPCINKFQYCKPVVQVDGSWLYKKYKGSLLVAVAQDVNNKILPIVFIVVEGETTEAWFFFLNNLKRHVTPQNGLRLISDKHKPIKSAYSRWDSGWTPENSMHVFCIRNITQNFTMKYKNNDIKKIDYQYG</sequence>
<name>A0A445M308_GLYSO</name>
<comment type="caution">
    <text evidence="2">The sequence shown here is derived from an EMBL/GenBank/DDBJ whole genome shotgun (WGS) entry which is preliminary data.</text>
</comment>
<feature type="domain" description="MULE transposase" evidence="1">
    <location>
        <begin position="292"/>
        <end position="391"/>
    </location>
</feature>
<dbReference type="InterPro" id="IPR018289">
    <property type="entry name" value="MULE_transposase_dom"/>
</dbReference>
<dbReference type="Proteomes" id="UP000289340">
    <property type="component" value="Chromosome 1"/>
</dbReference>
<dbReference type="PANTHER" id="PTHR31973:SF195">
    <property type="entry name" value="MUDR FAMILY TRANSPOSASE"/>
    <property type="match status" value="1"/>
</dbReference>
<dbReference type="Pfam" id="PF10551">
    <property type="entry name" value="MULE"/>
    <property type="match status" value="1"/>
</dbReference>
<dbReference type="EMBL" id="QZWG01000001">
    <property type="protein sequence ID" value="RZC29995.1"/>
    <property type="molecule type" value="Genomic_DNA"/>
</dbReference>
<protein>
    <recommendedName>
        <fullName evidence="1">MULE transposase domain-containing protein</fullName>
    </recommendedName>
</protein>
<reference evidence="2 3" key="1">
    <citation type="submission" date="2018-09" db="EMBL/GenBank/DDBJ databases">
        <title>A high-quality reference genome of wild soybean provides a powerful tool to mine soybean genomes.</title>
        <authorList>
            <person name="Xie M."/>
            <person name="Chung C.Y.L."/>
            <person name="Li M.-W."/>
            <person name="Wong F.-L."/>
            <person name="Chan T.-F."/>
            <person name="Lam H.-M."/>
        </authorList>
    </citation>
    <scope>NUCLEOTIDE SEQUENCE [LARGE SCALE GENOMIC DNA]</scope>
    <source>
        <strain evidence="3">cv. W05</strain>
        <tissue evidence="2">Hypocotyl of etiolated seedlings</tissue>
    </source>
</reference>
<dbReference type="AlphaFoldDB" id="A0A445M308"/>
<keyword evidence="3" id="KW-1185">Reference proteome</keyword>
<organism evidence="2 3">
    <name type="scientific">Glycine soja</name>
    <name type="common">Wild soybean</name>
    <dbReference type="NCBI Taxonomy" id="3848"/>
    <lineage>
        <taxon>Eukaryota</taxon>
        <taxon>Viridiplantae</taxon>
        <taxon>Streptophyta</taxon>
        <taxon>Embryophyta</taxon>
        <taxon>Tracheophyta</taxon>
        <taxon>Spermatophyta</taxon>
        <taxon>Magnoliopsida</taxon>
        <taxon>eudicotyledons</taxon>
        <taxon>Gunneridae</taxon>
        <taxon>Pentapetalae</taxon>
        <taxon>rosids</taxon>
        <taxon>fabids</taxon>
        <taxon>Fabales</taxon>
        <taxon>Fabaceae</taxon>
        <taxon>Papilionoideae</taxon>
        <taxon>50 kb inversion clade</taxon>
        <taxon>NPAAA clade</taxon>
        <taxon>indigoferoid/millettioid clade</taxon>
        <taxon>Phaseoleae</taxon>
        <taxon>Glycine</taxon>
        <taxon>Glycine subgen. Soja</taxon>
    </lineage>
</organism>
<evidence type="ECO:0000259" key="1">
    <source>
        <dbReference type="Pfam" id="PF10551"/>
    </source>
</evidence>
<dbReference type="PANTHER" id="PTHR31973">
    <property type="entry name" value="POLYPROTEIN, PUTATIVE-RELATED"/>
    <property type="match status" value="1"/>
</dbReference>
<accession>A0A445M308</accession>